<dbReference type="EMBL" id="HBDZ01004244">
    <property type="protein sequence ID" value="CAD8233844.1"/>
    <property type="molecule type" value="Transcribed_RNA"/>
</dbReference>
<proteinExistence type="predicted"/>
<dbReference type="InterPro" id="IPR011993">
    <property type="entry name" value="PH-like_dom_sf"/>
</dbReference>
<dbReference type="PROSITE" id="PS50196">
    <property type="entry name" value="RANBD1"/>
    <property type="match status" value="1"/>
</dbReference>
<protein>
    <recommendedName>
        <fullName evidence="2">RanBD1 domain-containing protein</fullName>
    </recommendedName>
</protein>
<gene>
    <name evidence="3" type="ORF">PCOL08062_LOCUS3248</name>
</gene>
<accession>A0A7R9TFF6</accession>
<dbReference type="SUPFAM" id="SSF50729">
    <property type="entry name" value="PH domain-like"/>
    <property type="match status" value="1"/>
</dbReference>
<evidence type="ECO:0000259" key="2">
    <source>
        <dbReference type="PROSITE" id="PS50196"/>
    </source>
</evidence>
<dbReference type="Gene3D" id="2.30.29.30">
    <property type="entry name" value="Pleckstrin-homology domain (PH domain)/Phosphotyrosine-binding domain (PTB)"/>
    <property type="match status" value="1"/>
</dbReference>
<evidence type="ECO:0000256" key="1">
    <source>
        <dbReference type="SAM" id="MobiDB-lite"/>
    </source>
</evidence>
<name>A0A7R9TFF6_9VIRI</name>
<sequence>MPVAPKPAANGAGGAGGGAYAKALGELNAQFLDWVTANVSPSLPPASLAAGARDYVRYTEELAEEHGVSKALGGVAAGTSAVPSAARGASPANESAATLAGASPAGGSGGMMLPKPGSTLLPKPKSFLDSPAPPGDDESKPASLFPPAPAPPADSPFGAFGGFGSAAPGAAPAAGAPVSLFGNAAAAPAPAPAAAAAGADGEEAPDEPPSPSIAGSAGLADGEEAVYEMKVKVYTKEKASDAWREKGGAGTFKVCRQVGSSAGTKESKPRVLLTTGSLGTVRLNAALHAGVDPKPAKNNVLVTLMVAVEPELKDNADEQAKADAEAAAAPPVARMFCVKCKNPAAATALANAIKESVPKA</sequence>
<reference evidence="3" key="1">
    <citation type="submission" date="2021-01" db="EMBL/GenBank/DDBJ databases">
        <authorList>
            <person name="Corre E."/>
            <person name="Pelletier E."/>
            <person name="Niang G."/>
            <person name="Scheremetjew M."/>
            <person name="Finn R."/>
            <person name="Kale V."/>
            <person name="Holt S."/>
            <person name="Cochrane G."/>
            <person name="Meng A."/>
            <person name="Brown T."/>
            <person name="Cohen L."/>
        </authorList>
    </citation>
    <scope>NUCLEOTIDE SEQUENCE</scope>
    <source>
        <strain evidence="3">CCMP1413</strain>
    </source>
</reference>
<organism evidence="3">
    <name type="scientific">Prasinoderma coloniale</name>
    <dbReference type="NCBI Taxonomy" id="156133"/>
    <lineage>
        <taxon>Eukaryota</taxon>
        <taxon>Viridiplantae</taxon>
        <taxon>Prasinodermophyta</taxon>
        <taxon>Prasinodermophyceae</taxon>
        <taxon>Prasinodermales</taxon>
        <taxon>Prasinodermaceae</taxon>
        <taxon>Prasinoderma</taxon>
    </lineage>
</organism>
<feature type="region of interest" description="Disordered" evidence="1">
    <location>
        <begin position="194"/>
        <end position="217"/>
    </location>
</feature>
<feature type="compositionally biased region" description="Pro residues" evidence="1">
    <location>
        <begin position="144"/>
        <end position="154"/>
    </location>
</feature>
<evidence type="ECO:0000313" key="3">
    <source>
        <dbReference type="EMBL" id="CAD8233844.1"/>
    </source>
</evidence>
<feature type="region of interest" description="Disordered" evidence="1">
    <location>
        <begin position="97"/>
        <end position="157"/>
    </location>
</feature>
<feature type="domain" description="RanBD1" evidence="2">
    <location>
        <begin position="221"/>
        <end position="360"/>
    </location>
</feature>
<dbReference type="AlphaFoldDB" id="A0A7R9TFF6"/>
<dbReference type="InterPro" id="IPR000156">
    <property type="entry name" value="Ran_bind_dom"/>
</dbReference>